<accession>A0A081NCN8</accession>
<proteinExistence type="predicted"/>
<keyword evidence="2" id="KW-1185">Reference proteome</keyword>
<protein>
    <submittedName>
        <fullName evidence="1">Uncharacterized protein</fullName>
    </submittedName>
</protein>
<evidence type="ECO:0000313" key="1">
    <source>
        <dbReference type="EMBL" id="KEQ16211.1"/>
    </source>
</evidence>
<dbReference type="Proteomes" id="UP000028073">
    <property type="component" value="Unassembled WGS sequence"/>
</dbReference>
<dbReference type="AlphaFoldDB" id="A0A081NCN8"/>
<name>A0A081NCN8_9GAMM</name>
<dbReference type="EMBL" id="JOKH01000006">
    <property type="protein sequence ID" value="KEQ16211.1"/>
    <property type="molecule type" value="Genomic_DNA"/>
</dbReference>
<gene>
    <name evidence="1" type="ORF">GZ78_23560</name>
</gene>
<reference evidence="1 2" key="1">
    <citation type="submission" date="2014-06" db="EMBL/GenBank/DDBJ databases">
        <title>Whole Genome Sequences of Three Symbiotic Endozoicomonas Bacteria.</title>
        <authorList>
            <person name="Neave M.J."/>
            <person name="Apprill A."/>
            <person name="Voolstra C.R."/>
        </authorList>
    </citation>
    <scope>NUCLEOTIDE SEQUENCE [LARGE SCALE GENOMIC DNA]</scope>
    <source>
        <strain evidence="1 2">DSM 25634</strain>
    </source>
</reference>
<organism evidence="1 2">
    <name type="scientific">Endozoicomonas numazuensis</name>
    <dbReference type="NCBI Taxonomy" id="1137799"/>
    <lineage>
        <taxon>Bacteria</taxon>
        <taxon>Pseudomonadati</taxon>
        <taxon>Pseudomonadota</taxon>
        <taxon>Gammaproteobacteria</taxon>
        <taxon>Oceanospirillales</taxon>
        <taxon>Endozoicomonadaceae</taxon>
        <taxon>Endozoicomonas</taxon>
    </lineage>
</organism>
<dbReference type="OrthoDB" id="6197483at2"/>
<evidence type="ECO:0000313" key="2">
    <source>
        <dbReference type="Proteomes" id="UP000028073"/>
    </source>
</evidence>
<comment type="caution">
    <text evidence="1">The sequence shown here is derived from an EMBL/GenBank/DDBJ whole genome shotgun (WGS) entry which is preliminary data.</text>
</comment>
<dbReference type="RefSeq" id="WP_034840844.1">
    <property type="nucleotide sequence ID" value="NZ_JOKH01000006.1"/>
</dbReference>
<sequence length="75" mass="8900">MSDAIPPRDRPEWAAMAQGQIKMDKYVLQLQVDRVTRNMESGSMTLDEATEYLYQYFLKYPKGFRSDLTTIFKQW</sequence>